<name>A0A2W1B3L2_HELAM</name>
<reference evidence="1 2" key="1">
    <citation type="journal article" date="2017" name="BMC Biol.">
        <title>Genomic innovations, transcriptional plasticity and gene loss underlying the evolution and divergence of two highly polyphagous and invasive Helicoverpa pest species.</title>
        <authorList>
            <person name="Pearce S.L."/>
            <person name="Clarke D.F."/>
            <person name="East P.D."/>
            <person name="Elfekih S."/>
            <person name="Gordon K.H."/>
            <person name="Jermiin L.S."/>
            <person name="McGaughran A."/>
            <person name="Oakeshott J.G."/>
            <person name="Papanikolaou A."/>
            <person name="Perera O.P."/>
            <person name="Rane R.V."/>
            <person name="Richards S."/>
            <person name="Tay W.T."/>
            <person name="Walsh T.K."/>
            <person name="Anderson A."/>
            <person name="Anderson C.J."/>
            <person name="Asgari S."/>
            <person name="Board P.G."/>
            <person name="Bretschneider A."/>
            <person name="Campbell P.M."/>
            <person name="Chertemps T."/>
            <person name="Christeller J.T."/>
            <person name="Coppin C.W."/>
            <person name="Downes S.J."/>
            <person name="Duan G."/>
            <person name="Farnsworth C.A."/>
            <person name="Good R.T."/>
            <person name="Han L.B."/>
            <person name="Han Y.C."/>
            <person name="Hatje K."/>
            <person name="Horne I."/>
            <person name="Huang Y.P."/>
            <person name="Hughes D.S."/>
            <person name="Jacquin-Joly E."/>
            <person name="James W."/>
            <person name="Jhangiani S."/>
            <person name="Kollmar M."/>
            <person name="Kuwar S.S."/>
            <person name="Li S."/>
            <person name="Liu N.Y."/>
            <person name="Maibeche M.T."/>
            <person name="Miller J.R."/>
            <person name="Montagne N."/>
            <person name="Perry T."/>
            <person name="Qu J."/>
            <person name="Song S.V."/>
            <person name="Sutton G.G."/>
            <person name="Vogel H."/>
            <person name="Walenz B.P."/>
            <person name="Xu W."/>
            <person name="Zhang H.J."/>
            <person name="Zou Z."/>
            <person name="Batterham P."/>
            <person name="Edwards O.R."/>
            <person name="Feyereisen R."/>
            <person name="Gibbs R.A."/>
            <person name="Heckel D.G."/>
            <person name="McGrath A."/>
            <person name="Robin C."/>
            <person name="Scherer S.E."/>
            <person name="Worley K.C."/>
            <person name="Wu Y.D."/>
        </authorList>
    </citation>
    <scope>NUCLEOTIDE SEQUENCE [LARGE SCALE GENOMIC DNA]</scope>
    <source>
        <strain evidence="1">Harm_GR_Male_#8</strain>
        <tissue evidence="1">Whole organism</tissue>
    </source>
</reference>
<evidence type="ECO:0000313" key="1">
    <source>
        <dbReference type="EMBL" id="PZC71152.1"/>
    </source>
</evidence>
<accession>A0A2W1B3L2</accession>
<organism evidence="1 2">
    <name type="scientific">Helicoverpa armigera</name>
    <name type="common">Cotton bollworm</name>
    <name type="synonym">Heliothis armigera</name>
    <dbReference type="NCBI Taxonomy" id="29058"/>
    <lineage>
        <taxon>Eukaryota</taxon>
        <taxon>Metazoa</taxon>
        <taxon>Ecdysozoa</taxon>
        <taxon>Arthropoda</taxon>
        <taxon>Hexapoda</taxon>
        <taxon>Insecta</taxon>
        <taxon>Pterygota</taxon>
        <taxon>Neoptera</taxon>
        <taxon>Endopterygota</taxon>
        <taxon>Lepidoptera</taxon>
        <taxon>Glossata</taxon>
        <taxon>Ditrysia</taxon>
        <taxon>Noctuoidea</taxon>
        <taxon>Noctuidae</taxon>
        <taxon>Heliothinae</taxon>
        <taxon>Helicoverpa</taxon>
    </lineage>
</organism>
<dbReference type="AlphaFoldDB" id="A0A2W1B3L2"/>
<proteinExistence type="predicted"/>
<keyword evidence="2" id="KW-1185">Reference proteome</keyword>
<dbReference type="EMBL" id="KZ150370">
    <property type="protein sequence ID" value="PZC71152.1"/>
    <property type="molecule type" value="Genomic_DNA"/>
</dbReference>
<sequence length="139" mass="15929">MEDSDLWLAFLTEAGYLQASDTNARSSDTTQRFSKIEDDSIIRQINDTQLLSDPITTSLTDPYEHIHRKCPGLFWDTVAMDNADAAFVKVRGIIRNIINSQKTLKPMFDIDFAHYPGYPTVQNKLNKIRSQIAPQQLFY</sequence>
<evidence type="ECO:0000313" key="2">
    <source>
        <dbReference type="Proteomes" id="UP000249218"/>
    </source>
</evidence>
<dbReference type="OrthoDB" id="6334211at2759"/>
<dbReference type="Proteomes" id="UP000249218">
    <property type="component" value="Unassembled WGS sequence"/>
</dbReference>
<protein>
    <submittedName>
        <fullName evidence="1">Uncharacterized protein</fullName>
    </submittedName>
</protein>
<gene>
    <name evidence="1" type="primary">HaOG214022</name>
    <name evidence="1" type="ORF">B5X24_HaOG214022</name>
</gene>